<dbReference type="AlphaFoldDB" id="A0A812KVJ4"/>
<keyword evidence="2" id="KW-1185">Reference proteome</keyword>
<evidence type="ECO:0000313" key="2">
    <source>
        <dbReference type="Proteomes" id="UP000604046"/>
    </source>
</evidence>
<accession>A0A812KVJ4</accession>
<evidence type="ECO:0008006" key="3">
    <source>
        <dbReference type="Google" id="ProtNLM"/>
    </source>
</evidence>
<name>A0A812KVJ4_9DINO</name>
<dbReference type="EMBL" id="CAJNDS010000835">
    <property type="protein sequence ID" value="CAE7236822.1"/>
    <property type="molecule type" value="Genomic_DNA"/>
</dbReference>
<dbReference type="SUPFAM" id="SSF56399">
    <property type="entry name" value="ADP-ribosylation"/>
    <property type="match status" value="1"/>
</dbReference>
<proteinExistence type="predicted"/>
<protein>
    <recommendedName>
        <fullName evidence="3">Mono(ADP-ribosyl)transferase</fullName>
    </recommendedName>
</protein>
<gene>
    <name evidence="1" type="ORF">SNAT2548_LOCUS10251</name>
</gene>
<dbReference type="Gene3D" id="3.90.176.10">
    <property type="entry name" value="Toxin ADP-ribosyltransferase, Chain A, domain 1"/>
    <property type="match status" value="1"/>
</dbReference>
<sequence>MEAAAKFCRTLNCHLVVPRGTDCRPDRQAVASIRWPGTPGARYTYRGTWMSLSAVEWYLERQQNGDTYRVAQFLATSDGRTVALQFLESFPKPGWVPVLFTVDVAEQPCHVGLLETLTCVPGESEWLFPPVSTFRVMATAEYDPSRPSTAADPLHIHVQACKDNMTESTLLPTTSWS</sequence>
<reference evidence="1" key="1">
    <citation type="submission" date="2021-02" db="EMBL/GenBank/DDBJ databases">
        <authorList>
            <person name="Dougan E. K."/>
            <person name="Rhodes N."/>
            <person name="Thang M."/>
            <person name="Chan C."/>
        </authorList>
    </citation>
    <scope>NUCLEOTIDE SEQUENCE</scope>
</reference>
<comment type="caution">
    <text evidence="1">The sequence shown here is derived from an EMBL/GenBank/DDBJ whole genome shotgun (WGS) entry which is preliminary data.</text>
</comment>
<dbReference type="Proteomes" id="UP000604046">
    <property type="component" value="Unassembled WGS sequence"/>
</dbReference>
<organism evidence="1 2">
    <name type="scientific">Symbiodinium natans</name>
    <dbReference type="NCBI Taxonomy" id="878477"/>
    <lineage>
        <taxon>Eukaryota</taxon>
        <taxon>Sar</taxon>
        <taxon>Alveolata</taxon>
        <taxon>Dinophyceae</taxon>
        <taxon>Suessiales</taxon>
        <taxon>Symbiodiniaceae</taxon>
        <taxon>Symbiodinium</taxon>
    </lineage>
</organism>
<evidence type="ECO:0000313" key="1">
    <source>
        <dbReference type="EMBL" id="CAE7236822.1"/>
    </source>
</evidence>